<dbReference type="Pfam" id="PF03358">
    <property type="entry name" value="FMN_red"/>
    <property type="match status" value="1"/>
</dbReference>
<dbReference type="Gene3D" id="3.40.50.360">
    <property type="match status" value="1"/>
</dbReference>
<dbReference type="PANTHER" id="PTHR30543">
    <property type="entry name" value="CHROMATE REDUCTASE"/>
    <property type="match status" value="1"/>
</dbReference>
<keyword evidence="2" id="KW-0560">Oxidoreductase</keyword>
<evidence type="ECO:0000259" key="1">
    <source>
        <dbReference type="Pfam" id="PF03358"/>
    </source>
</evidence>
<name>A0ABV7L5D3_9PROT</name>
<dbReference type="PANTHER" id="PTHR30543:SF21">
    <property type="entry name" value="NAD(P)H-DEPENDENT FMN REDUCTASE LOT6"/>
    <property type="match status" value="1"/>
</dbReference>
<dbReference type="InterPro" id="IPR050712">
    <property type="entry name" value="NAD(P)H-dep_reductase"/>
</dbReference>
<protein>
    <submittedName>
        <fullName evidence="2">NADPH-dependent FMN reductase</fullName>
        <ecNumber evidence="2">1.-.-.-</ecNumber>
    </submittedName>
</protein>
<evidence type="ECO:0000313" key="3">
    <source>
        <dbReference type="Proteomes" id="UP001595528"/>
    </source>
</evidence>
<comment type="caution">
    <text evidence="2">The sequence shown here is derived from an EMBL/GenBank/DDBJ whole genome shotgun (WGS) entry which is preliminary data.</text>
</comment>
<dbReference type="EC" id="1.-.-.-" evidence="2"/>
<dbReference type="RefSeq" id="WP_379904431.1">
    <property type="nucleotide sequence ID" value="NZ_JBHRTR010000034.1"/>
</dbReference>
<dbReference type="EMBL" id="JBHRTR010000034">
    <property type="protein sequence ID" value="MFC3229846.1"/>
    <property type="molecule type" value="Genomic_DNA"/>
</dbReference>
<sequence length="186" mass="20366">MSLRLHTVIASTRPGRVGPAVAEWFHGVAKAQGGFDAHLVDLAEFNLPIYDEPKHPRLQQYAHDHTKKWSASVAAADAFVFVVPEYNFGPTPALLNALNYVYNEWNYKPAGFVGYGGISGAMRSVHTTKLTLNVLKMVPIMEGVTVPMVAQQLKDGAFAPNDIQSQSADAMLTELARWAAALKTMR</sequence>
<reference evidence="3" key="1">
    <citation type="journal article" date="2019" name="Int. J. Syst. Evol. Microbiol.">
        <title>The Global Catalogue of Microorganisms (GCM) 10K type strain sequencing project: providing services to taxonomists for standard genome sequencing and annotation.</title>
        <authorList>
            <consortium name="The Broad Institute Genomics Platform"/>
            <consortium name="The Broad Institute Genome Sequencing Center for Infectious Disease"/>
            <person name="Wu L."/>
            <person name="Ma J."/>
        </authorList>
    </citation>
    <scope>NUCLEOTIDE SEQUENCE [LARGE SCALE GENOMIC DNA]</scope>
    <source>
        <strain evidence="3">KCTC 42964</strain>
    </source>
</reference>
<accession>A0ABV7L5D3</accession>
<dbReference type="SUPFAM" id="SSF52218">
    <property type="entry name" value="Flavoproteins"/>
    <property type="match status" value="1"/>
</dbReference>
<gene>
    <name evidence="2" type="ORF">ACFOGJ_21530</name>
</gene>
<keyword evidence="3" id="KW-1185">Reference proteome</keyword>
<dbReference type="GO" id="GO:0016491">
    <property type="term" value="F:oxidoreductase activity"/>
    <property type="evidence" value="ECO:0007669"/>
    <property type="project" value="UniProtKB-KW"/>
</dbReference>
<proteinExistence type="predicted"/>
<organism evidence="2 3">
    <name type="scientific">Marinibaculum pumilum</name>
    <dbReference type="NCBI Taxonomy" id="1766165"/>
    <lineage>
        <taxon>Bacteria</taxon>
        <taxon>Pseudomonadati</taxon>
        <taxon>Pseudomonadota</taxon>
        <taxon>Alphaproteobacteria</taxon>
        <taxon>Rhodospirillales</taxon>
        <taxon>Rhodospirillaceae</taxon>
        <taxon>Marinibaculum</taxon>
    </lineage>
</organism>
<feature type="domain" description="NADPH-dependent FMN reductase-like" evidence="1">
    <location>
        <begin position="5"/>
        <end position="146"/>
    </location>
</feature>
<dbReference type="Proteomes" id="UP001595528">
    <property type="component" value="Unassembled WGS sequence"/>
</dbReference>
<evidence type="ECO:0000313" key="2">
    <source>
        <dbReference type="EMBL" id="MFC3229846.1"/>
    </source>
</evidence>
<dbReference type="InterPro" id="IPR005025">
    <property type="entry name" value="FMN_Rdtase-like_dom"/>
</dbReference>
<dbReference type="InterPro" id="IPR029039">
    <property type="entry name" value="Flavoprotein-like_sf"/>
</dbReference>